<dbReference type="EMBL" id="UINC01217549">
    <property type="protein sequence ID" value="SVE44192.1"/>
    <property type="molecule type" value="Genomic_DNA"/>
</dbReference>
<feature type="non-terminal residue" evidence="1">
    <location>
        <position position="235"/>
    </location>
</feature>
<gene>
    <name evidence="1" type="ORF">METZ01_LOCUS497046</name>
</gene>
<organism evidence="1">
    <name type="scientific">marine metagenome</name>
    <dbReference type="NCBI Taxonomy" id="408172"/>
    <lineage>
        <taxon>unclassified sequences</taxon>
        <taxon>metagenomes</taxon>
        <taxon>ecological metagenomes</taxon>
    </lineage>
</organism>
<name>A0A383DI86_9ZZZZ</name>
<reference evidence="1" key="1">
    <citation type="submission" date="2018-05" db="EMBL/GenBank/DDBJ databases">
        <authorList>
            <person name="Lanie J.A."/>
            <person name="Ng W.-L."/>
            <person name="Kazmierczak K.M."/>
            <person name="Andrzejewski T.M."/>
            <person name="Davidsen T.M."/>
            <person name="Wayne K.J."/>
            <person name="Tettelin H."/>
            <person name="Glass J.I."/>
            <person name="Rusch D."/>
            <person name="Podicherti R."/>
            <person name="Tsui H.-C.T."/>
            <person name="Winkler M.E."/>
        </authorList>
    </citation>
    <scope>NUCLEOTIDE SEQUENCE</scope>
</reference>
<sequence>ANDNAIDSTITGGDLGTVTVDGAVPVFVSVAATDGTYNIGDTLTITVTWGEAVVVSGTPTLTLDNGDTASYVSGSTTTALVFTTVVAQGDTTSSDLQVSSYGGTIADAAGGAAGAASGDLGAVLIDGSTPDMTGCSATDAAYGVGELITITCVYDEAVTVTGTPTVTLSNSDVASYASGSTSTSIVFTTTVAEGDTTSSDLAVSSIQPTAGGATMKDANDNAIDSTITGGDLGTV</sequence>
<dbReference type="AlphaFoldDB" id="A0A383DI86"/>
<proteinExistence type="predicted"/>
<accession>A0A383DI86</accession>
<evidence type="ECO:0000313" key="1">
    <source>
        <dbReference type="EMBL" id="SVE44192.1"/>
    </source>
</evidence>
<evidence type="ECO:0008006" key="2">
    <source>
        <dbReference type="Google" id="ProtNLM"/>
    </source>
</evidence>
<protein>
    <recommendedName>
        <fullName evidence="2">Bacterial Ig-like domain-containing protein</fullName>
    </recommendedName>
</protein>
<feature type="non-terminal residue" evidence="1">
    <location>
        <position position="1"/>
    </location>
</feature>